<evidence type="ECO:0000259" key="2">
    <source>
        <dbReference type="Pfam" id="PF20539"/>
    </source>
</evidence>
<organism evidence="3">
    <name type="scientific">marine sediment metagenome</name>
    <dbReference type="NCBI Taxonomy" id="412755"/>
    <lineage>
        <taxon>unclassified sequences</taxon>
        <taxon>metagenomes</taxon>
        <taxon>ecological metagenomes</taxon>
    </lineage>
</organism>
<gene>
    <name evidence="3" type="ORF">S03H2_64680</name>
</gene>
<feature type="transmembrane region" description="Helical" evidence="1">
    <location>
        <begin position="6"/>
        <end position="27"/>
    </location>
</feature>
<keyword evidence="1" id="KW-1133">Transmembrane helix</keyword>
<feature type="domain" description="DUF6754" evidence="2">
    <location>
        <begin position="10"/>
        <end position="214"/>
    </location>
</feature>
<accession>X1KEV3</accession>
<dbReference type="InterPro" id="IPR046642">
    <property type="entry name" value="DUF6754"/>
</dbReference>
<feature type="non-terminal residue" evidence="3">
    <location>
        <position position="214"/>
    </location>
</feature>
<evidence type="ECO:0000256" key="1">
    <source>
        <dbReference type="SAM" id="Phobius"/>
    </source>
</evidence>
<name>X1KEV3_9ZZZZ</name>
<dbReference type="Pfam" id="PF20539">
    <property type="entry name" value="DUF6754"/>
    <property type="match status" value="1"/>
</dbReference>
<keyword evidence="1" id="KW-0812">Transmembrane</keyword>
<evidence type="ECO:0000313" key="3">
    <source>
        <dbReference type="EMBL" id="GAH80593.1"/>
    </source>
</evidence>
<comment type="caution">
    <text evidence="3">The sequence shown here is derived from an EMBL/GenBank/DDBJ whole genome shotgun (WGS) entry which is preliminary data.</text>
</comment>
<sequence length="214" mass="23371">GKMLGIVEGKLFAFLLLLWTIIPLLYFRQIGKKGRKLPNLRVPAPITMIDELVGRAVEKNQPIHWTLGTTGLKYAFCTANNMAGFSLLGYLAKKTAEVDCELIATVSQPDVYAVAIEAVTSGNLLAGKTDRVIDVRYLSPDRLAYMASAVELFQRESIAVNFMMGYFDFETLVLGEGALRAGAIGWGGTVCIGQIPFLITTCDYVLMGPECYSA</sequence>
<protein>
    <recommendedName>
        <fullName evidence="2">DUF6754 domain-containing protein</fullName>
    </recommendedName>
</protein>
<dbReference type="EMBL" id="BARU01042045">
    <property type="protein sequence ID" value="GAH80593.1"/>
    <property type="molecule type" value="Genomic_DNA"/>
</dbReference>
<proteinExistence type="predicted"/>
<reference evidence="3" key="1">
    <citation type="journal article" date="2014" name="Front. Microbiol.">
        <title>High frequency of phylogenetically diverse reductive dehalogenase-homologous genes in deep subseafloor sedimentary metagenomes.</title>
        <authorList>
            <person name="Kawai M."/>
            <person name="Futagami T."/>
            <person name="Toyoda A."/>
            <person name="Takaki Y."/>
            <person name="Nishi S."/>
            <person name="Hori S."/>
            <person name="Arai W."/>
            <person name="Tsubouchi T."/>
            <person name="Morono Y."/>
            <person name="Uchiyama I."/>
            <person name="Ito T."/>
            <person name="Fujiyama A."/>
            <person name="Inagaki F."/>
            <person name="Takami H."/>
        </authorList>
    </citation>
    <scope>NUCLEOTIDE SEQUENCE</scope>
    <source>
        <strain evidence="3">Expedition CK06-06</strain>
    </source>
</reference>
<keyword evidence="1" id="KW-0472">Membrane</keyword>
<dbReference type="AlphaFoldDB" id="X1KEV3"/>
<feature type="non-terminal residue" evidence="3">
    <location>
        <position position="1"/>
    </location>
</feature>